<gene>
    <name evidence="12" type="ORF">ElyMa_006745600</name>
</gene>
<evidence type="ECO:0000256" key="4">
    <source>
        <dbReference type="ARBA" id="ARBA00022771"/>
    </source>
</evidence>
<evidence type="ECO:0000313" key="12">
    <source>
        <dbReference type="EMBL" id="GFS14408.1"/>
    </source>
</evidence>
<dbReference type="CDD" id="cd16668">
    <property type="entry name" value="RING-H2_RNF130-like"/>
    <property type="match status" value="1"/>
</dbReference>
<dbReference type="InterPro" id="IPR003137">
    <property type="entry name" value="PA_domain"/>
</dbReference>
<evidence type="ECO:0000256" key="2">
    <source>
        <dbReference type="ARBA" id="ARBA00022692"/>
    </source>
</evidence>
<evidence type="ECO:0000256" key="1">
    <source>
        <dbReference type="ARBA" id="ARBA00004370"/>
    </source>
</evidence>
<evidence type="ECO:0000256" key="6">
    <source>
        <dbReference type="ARBA" id="ARBA00022989"/>
    </source>
</evidence>
<proteinExistence type="predicted"/>
<dbReference type="InterPro" id="IPR013083">
    <property type="entry name" value="Znf_RING/FYVE/PHD"/>
</dbReference>
<keyword evidence="3" id="KW-0479">Metal-binding</keyword>
<reference evidence="12 13" key="1">
    <citation type="journal article" date="2021" name="Elife">
        <title>Chloroplast acquisition without the gene transfer in kleptoplastic sea slugs, Plakobranchus ocellatus.</title>
        <authorList>
            <person name="Maeda T."/>
            <person name="Takahashi S."/>
            <person name="Yoshida T."/>
            <person name="Shimamura S."/>
            <person name="Takaki Y."/>
            <person name="Nagai Y."/>
            <person name="Toyoda A."/>
            <person name="Suzuki Y."/>
            <person name="Arimoto A."/>
            <person name="Ishii H."/>
            <person name="Satoh N."/>
            <person name="Nishiyama T."/>
            <person name="Hasebe M."/>
            <person name="Maruyama T."/>
            <person name="Minagawa J."/>
            <person name="Obokata J."/>
            <person name="Shigenobu S."/>
        </authorList>
    </citation>
    <scope>NUCLEOTIDE SEQUENCE [LARGE SCALE GENOMIC DNA]</scope>
</reference>
<dbReference type="PANTHER" id="PTHR46539">
    <property type="entry name" value="E3 UBIQUITIN-PROTEIN LIGASE ATL42"/>
    <property type="match status" value="1"/>
</dbReference>
<evidence type="ECO:0000256" key="8">
    <source>
        <dbReference type="PROSITE-ProRule" id="PRU00175"/>
    </source>
</evidence>
<evidence type="ECO:0000259" key="11">
    <source>
        <dbReference type="PROSITE" id="PS50089"/>
    </source>
</evidence>
<dbReference type="Pfam" id="PF13639">
    <property type="entry name" value="zf-RING_2"/>
    <property type="match status" value="1"/>
</dbReference>
<dbReference type="AlphaFoldDB" id="A0AAV4IY97"/>
<feature type="compositionally biased region" description="Low complexity" evidence="9">
    <location>
        <begin position="409"/>
        <end position="422"/>
    </location>
</feature>
<evidence type="ECO:0000256" key="7">
    <source>
        <dbReference type="ARBA" id="ARBA00023136"/>
    </source>
</evidence>
<name>A0AAV4IY97_9GAST</name>
<dbReference type="SUPFAM" id="SSF57850">
    <property type="entry name" value="RING/U-box"/>
    <property type="match status" value="1"/>
</dbReference>
<comment type="subcellular location">
    <subcellularLocation>
        <location evidence="1">Membrane</location>
    </subcellularLocation>
</comment>
<feature type="compositionally biased region" description="Basic and acidic residues" evidence="9">
    <location>
        <begin position="460"/>
        <end position="519"/>
    </location>
</feature>
<evidence type="ECO:0000256" key="3">
    <source>
        <dbReference type="ARBA" id="ARBA00022723"/>
    </source>
</evidence>
<sequence>MIYQVHCDEHPLESGHATDYYQADISYSYKDSKKHKLVTDDIRGKFRSGTQPVKAKISGKLVHITSLSKKDRSKTNHFGCEKYTTKLPSVKWIALVERGECKFTKKLHMATIDHNASAVVIYDNETLQRTFMTHEDVKKNVAVLIAKDEGLKLAKLLDKGVSVKMDIRRGQRVLSSDSGNMNNSSVLFVSISFIIIVIISVAWLMFYYIRKFRYSHAKERLAKRLARAAKKAIAKIPQRTISVGDKELEGDFDQCAICIEPYKDGDIIRLMPCRHVFHKSCVDPWLLDHRTCPMCKLDILQAFGMSMCKLDMLAYGMQSSQESMHRDMEAGAVMIETIPSGDGGGRSESTALVLDDNGASSSLEDETPDNPEVKVVLVPHSCLHYHHHSSMAGQEDVFEEDDEEDAESEASTGLLAGSSTGSCAHKSNRDVSSGSTGSLDFAVGGKHNPGRGKSQGRPVGHKDDMNKCEMEALIHPSGIEREHDDSDKEVENREHFIQESSLAKDLDGNNSREVKDEPHLNPTGETKSAFPPVINSSDDLHLRMESRASPELIANAKQSKV</sequence>
<dbReference type="SMART" id="SM00184">
    <property type="entry name" value="RING"/>
    <property type="match status" value="1"/>
</dbReference>
<keyword evidence="4 8" id="KW-0863">Zinc-finger</keyword>
<evidence type="ECO:0000256" key="9">
    <source>
        <dbReference type="SAM" id="MobiDB-lite"/>
    </source>
</evidence>
<organism evidence="12 13">
    <name type="scientific">Elysia marginata</name>
    <dbReference type="NCBI Taxonomy" id="1093978"/>
    <lineage>
        <taxon>Eukaryota</taxon>
        <taxon>Metazoa</taxon>
        <taxon>Spiralia</taxon>
        <taxon>Lophotrochozoa</taxon>
        <taxon>Mollusca</taxon>
        <taxon>Gastropoda</taxon>
        <taxon>Heterobranchia</taxon>
        <taxon>Euthyneura</taxon>
        <taxon>Panpulmonata</taxon>
        <taxon>Sacoglossa</taxon>
        <taxon>Placobranchoidea</taxon>
        <taxon>Plakobranchidae</taxon>
        <taxon>Elysia</taxon>
    </lineage>
</organism>
<dbReference type="Proteomes" id="UP000762676">
    <property type="component" value="Unassembled WGS sequence"/>
</dbReference>
<accession>A0AAV4IY97</accession>
<feature type="compositionally biased region" description="Acidic residues" evidence="9">
    <location>
        <begin position="396"/>
        <end position="408"/>
    </location>
</feature>
<dbReference type="PROSITE" id="PS50089">
    <property type="entry name" value="ZF_RING_2"/>
    <property type="match status" value="1"/>
</dbReference>
<dbReference type="Pfam" id="PF02225">
    <property type="entry name" value="PA"/>
    <property type="match status" value="1"/>
</dbReference>
<keyword evidence="6 10" id="KW-1133">Transmembrane helix</keyword>
<dbReference type="Gene3D" id="3.50.30.30">
    <property type="match status" value="1"/>
</dbReference>
<evidence type="ECO:0000313" key="13">
    <source>
        <dbReference type="Proteomes" id="UP000762676"/>
    </source>
</evidence>
<evidence type="ECO:0000256" key="5">
    <source>
        <dbReference type="ARBA" id="ARBA00022833"/>
    </source>
</evidence>
<keyword evidence="13" id="KW-1185">Reference proteome</keyword>
<feature type="domain" description="RING-type" evidence="11">
    <location>
        <begin position="255"/>
        <end position="296"/>
    </location>
</feature>
<keyword evidence="2 10" id="KW-0812">Transmembrane</keyword>
<dbReference type="InterPro" id="IPR001841">
    <property type="entry name" value="Znf_RING"/>
</dbReference>
<dbReference type="GO" id="GO:0008270">
    <property type="term" value="F:zinc ion binding"/>
    <property type="evidence" value="ECO:0007669"/>
    <property type="project" value="UniProtKB-KW"/>
</dbReference>
<dbReference type="FunFam" id="3.30.40.10:FF:000009">
    <property type="entry name" value="E3 ubiquitin-protein ligase RNF130"/>
    <property type="match status" value="1"/>
</dbReference>
<keyword evidence="5" id="KW-0862">Zinc</keyword>
<dbReference type="PANTHER" id="PTHR46539:SF23">
    <property type="entry name" value="RING-TYPE DOMAIN-CONTAINING PROTEIN"/>
    <property type="match status" value="1"/>
</dbReference>
<feature type="region of interest" description="Disordered" evidence="9">
    <location>
        <begin position="388"/>
        <end position="536"/>
    </location>
</feature>
<dbReference type="GO" id="GO:0016020">
    <property type="term" value="C:membrane"/>
    <property type="evidence" value="ECO:0007669"/>
    <property type="project" value="UniProtKB-SubCell"/>
</dbReference>
<dbReference type="Gene3D" id="3.30.40.10">
    <property type="entry name" value="Zinc/RING finger domain, C3HC4 (zinc finger)"/>
    <property type="match status" value="1"/>
</dbReference>
<feature type="transmembrane region" description="Helical" evidence="10">
    <location>
        <begin position="186"/>
        <end position="209"/>
    </location>
</feature>
<comment type="caution">
    <text evidence="12">The sequence shown here is derived from an EMBL/GenBank/DDBJ whole genome shotgun (WGS) entry which is preliminary data.</text>
</comment>
<evidence type="ECO:0000256" key="10">
    <source>
        <dbReference type="SAM" id="Phobius"/>
    </source>
</evidence>
<protein>
    <submittedName>
        <fullName evidence="12">E3 ubiquitin-protein ligase RNF130</fullName>
    </submittedName>
</protein>
<keyword evidence="7 10" id="KW-0472">Membrane</keyword>
<dbReference type="EMBL" id="BMAT01013516">
    <property type="protein sequence ID" value="GFS14408.1"/>
    <property type="molecule type" value="Genomic_DNA"/>
</dbReference>